<protein>
    <submittedName>
        <fullName evidence="2">Uncharacterized protein</fullName>
    </submittedName>
</protein>
<dbReference type="Proteomes" id="UP000031668">
    <property type="component" value="Unassembled WGS sequence"/>
</dbReference>
<sequence length="386" mass="44558">MNLVFVFIVVHSWVFGEVYGDFQCYKVDGLDRTIVSIYFRTHVRFFPSILFVTYKQTELYRSSDKFLRVEGKKRLVKLNIKCDYKRFEFSKISKENRFERSLFFMTLSFDYAGSQIIDTFSFKTRVQNIPSVVNGLNGETYIIAKIVDSKSVNEYFLTIEASLEVTYLPHSDATDFLLVFFDRHANLHLKIKTGSEILQKKITEWATLKVSLVNETGVVVKDPAPLLRKAKILPLINNMFTGLQSNFFIAEEFKNYYVIFQLIGSNGEVLGKAVYPPKGTEFGESTVAKSDFEVHGISRLVADTKTNINDIKQAPLWFMTTISRVYHCLLHFGEKAILIDHTWNGRILLSESRLNKNPQPDEEPITQGSLTEYQRARCRAKHRKSL</sequence>
<comment type="caution">
    <text evidence="2">The sequence shown here is derived from an EMBL/GenBank/DDBJ whole genome shotgun (WGS) entry which is preliminary data.</text>
</comment>
<keyword evidence="1" id="KW-0732">Signal</keyword>
<gene>
    <name evidence="2" type="ORF">RF11_14850</name>
</gene>
<accession>A0A0C2N9E5</accession>
<name>A0A0C2N9E5_THEKT</name>
<organism evidence="2 3">
    <name type="scientific">Thelohanellus kitauei</name>
    <name type="common">Myxosporean</name>
    <dbReference type="NCBI Taxonomy" id="669202"/>
    <lineage>
        <taxon>Eukaryota</taxon>
        <taxon>Metazoa</taxon>
        <taxon>Cnidaria</taxon>
        <taxon>Myxozoa</taxon>
        <taxon>Myxosporea</taxon>
        <taxon>Bivalvulida</taxon>
        <taxon>Platysporina</taxon>
        <taxon>Myxobolidae</taxon>
        <taxon>Thelohanellus</taxon>
    </lineage>
</organism>
<dbReference type="AlphaFoldDB" id="A0A0C2N9E5"/>
<evidence type="ECO:0000313" key="3">
    <source>
        <dbReference type="Proteomes" id="UP000031668"/>
    </source>
</evidence>
<dbReference type="EMBL" id="JWZT01002036">
    <property type="protein sequence ID" value="KII70532.1"/>
    <property type="molecule type" value="Genomic_DNA"/>
</dbReference>
<evidence type="ECO:0000256" key="1">
    <source>
        <dbReference type="SAM" id="SignalP"/>
    </source>
</evidence>
<reference evidence="2 3" key="1">
    <citation type="journal article" date="2014" name="Genome Biol. Evol.">
        <title>The genome of the myxosporean Thelohanellus kitauei shows adaptations to nutrient acquisition within its fish host.</title>
        <authorList>
            <person name="Yang Y."/>
            <person name="Xiong J."/>
            <person name="Zhou Z."/>
            <person name="Huo F."/>
            <person name="Miao W."/>
            <person name="Ran C."/>
            <person name="Liu Y."/>
            <person name="Zhang J."/>
            <person name="Feng J."/>
            <person name="Wang M."/>
            <person name="Wang M."/>
            <person name="Wang L."/>
            <person name="Yao B."/>
        </authorList>
    </citation>
    <scope>NUCLEOTIDE SEQUENCE [LARGE SCALE GENOMIC DNA]</scope>
    <source>
        <strain evidence="2">Wuqing</strain>
    </source>
</reference>
<feature type="signal peptide" evidence="1">
    <location>
        <begin position="1"/>
        <end position="20"/>
    </location>
</feature>
<keyword evidence="3" id="KW-1185">Reference proteome</keyword>
<proteinExistence type="predicted"/>
<evidence type="ECO:0000313" key="2">
    <source>
        <dbReference type="EMBL" id="KII70532.1"/>
    </source>
</evidence>
<feature type="chain" id="PRO_5002164899" evidence="1">
    <location>
        <begin position="21"/>
        <end position="386"/>
    </location>
</feature>